<keyword evidence="8" id="KW-1185">Reference proteome</keyword>
<comment type="similarity">
    <text evidence="1">Belongs to the cytochrome P450 family.</text>
</comment>
<reference evidence="7 8" key="1">
    <citation type="submission" date="2020-04" db="EMBL/GenBank/DDBJ databases">
        <title>MicrobeNet Type strains.</title>
        <authorList>
            <person name="Nicholson A.C."/>
        </authorList>
    </citation>
    <scope>NUCLEOTIDE SEQUENCE [LARGE SCALE GENOMIC DNA]</scope>
    <source>
        <strain evidence="7 8">DSM 45078</strain>
    </source>
</reference>
<keyword evidence="3" id="KW-0479">Metal-binding</keyword>
<evidence type="ECO:0000256" key="5">
    <source>
        <dbReference type="ARBA" id="ARBA00023004"/>
    </source>
</evidence>
<keyword evidence="2" id="KW-0349">Heme</keyword>
<dbReference type="AlphaFoldDB" id="A0A846XBA9"/>
<evidence type="ECO:0000256" key="4">
    <source>
        <dbReference type="ARBA" id="ARBA00023002"/>
    </source>
</evidence>
<dbReference type="PANTHER" id="PTHR46696">
    <property type="entry name" value="P450, PUTATIVE (EUROFUNG)-RELATED"/>
    <property type="match status" value="1"/>
</dbReference>
<evidence type="ECO:0000256" key="6">
    <source>
        <dbReference type="ARBA" id="ARBA00023033"/>
    </source>
</evidence>
<keyword evidence="4" id="KW-0560">Oxidoreductase</keyword>
<dbReference type="Gene3D" id="1.10.630.10">
    <property type="entry name" value="Cytochrome P450"/>
    <property type="match status" value="1"/>
</dbReference>
<name>A0A846XBA9_9NOCA</name>
<dbReference type="EMBL" id="JAAXOO010000001">
    <property type="protein sequence ID" value="NKY32399.1"/>
    <property type="molecule type" value="Genomic_DNA"/>
</dbReference>
<evidence type="ECO:0000256" key="3">
    <source>
        <dbReference type="ARBA" id="ARBA00022723"/>
    </source>
</evidence>
<dbReference type="GO" id="GO:0005506">
    <property type="term" value="F:iron ion binding"/>
    <property type="evidence" value="ECO:0007669"/>
    <property type="project" value="InterPro"/>
</dbReference>
<accession>A0A846XBA9</accession>
<dbReference type="PANTHER" id="PTHR46696:SF1">
    <property type="entry name" value="CYTOCHROME P450 YJIB-RELATED"/>
    <property type="match status" value="1"/>
</dbReference>
<sequence>MASVQDRVALYSAEFAADPHRVYREMRSEYGGLAPVELIPGVPATLVLDYRLALSILNDPERFPADPREWQKTVPADSPILPLLQWRPNALRTSGVEHSRYRAANTLAISGVDLNALHTEVRRHAVTLVNTFCEGGSADLLAQYARPLVFAAINAQIGCSEEIGARVGAAFAALMENTGSEQSEAMMAAALTELIAAKRAEPANDIASRLVTHTPALTDVEIIHQLVTLYGAGSEPQTNLIINTLLLMMTDDRFAGSLLGGGLSSADAIEEVLRTDPPFANHCVTYPKQPILLNDVWLPAHQPVVISMAACNNDPAVGGQFVDNRSHLSWGAGPHACPARNSATLVVKEAIDQILDALPEIELAIPPESLRWRPGATHRSLESLPVMFPPSPPLQW</sequence>
<dbReference type="PRINTS" id="PR00359">
    <property type="entry name" value="BP450"/>
</dbReference>
<dbReference type="GO" id="GO:0004497">
    <property type="term" value="F:monooxygenase activity"/>
    <property type="evidence" value="ECO:0007669"/>
    <property type="project" value="UniProtKB-KW"/>
</dbReference>
<gene>
    <name evidence="7" type="ORF">HGA13_04825</name>
</gene>
<evidence type="ECO:0000313" key="7">
    <source>
        <dbReference type="EMBL" id="NKY32399.1"/>
    </source>
</evidence>
<dbReference type="Proteomes" id="UP000565715">
    <property type="component" value="Unassembled WGS sequence"/>
</dbReference>
<protein>
    <submittedName>
        <fullName evidence="7">Cytochrome P450</fullName>
    </submittedName>
</protein>
<proteinExistence type="inferred from homology"/>
<dbReference type="InterPro" id="IPR002397">
    <property type="entry name" value="Cyt_P450_B"/>
</dbReference>
<evidence type="ECO:0000256" key="2">
    <source>
        <dbReference type="ARBA" id="ARBA00022617"/>
    </source>
</evidence>
<dbReference type="InterPro" id="IPR036396">
    <property type="entry name" value="Cyt_P450_sf"/>
</dbReference>
<evidence type="ECO:0000256" key="1">
    <source>
        <dbReference type="ARBA" id="ARBA00010617"/>
    </source>
</evidence>
<dbReference type="GO" id="GO:0020037">
    <property type="term" value="F:heme binding"/>
    <property type="evidence" value="ECO:0007669"/>
    <property type="project" value="InterPro"/>
</dbReference>
<dbReference type="GO" id="GO:0016705">
    <property type="term" value="F:oxidoreductase activity, acting on paired donors, with incorporation or reduction of molecular oxygen"/>
    <property type="evidence" value="ECO:0007669"/>
    <property type="project" value="InterPro"/>
</dbReference>
<dbReference type="SUPFAM" id="SSF48264">
    <property type="entry name" value="Cytochrome P450"/>
    <property type="match status" value="1"/>
</dbReference>
<organism evidence="7 8">
    <name type="scientific">Nocardia speluncae</name>
    <dbReference type="NCBI Taxonomy" id="419477"/>
    <lineage>
        <taxon>Bacteria</taxon>
        <taxon>Bacillati</taxon>
        <taxon>Actinomycetota</taxon>
        <taxon>Actinomycetes</taxon>
        <taxon>Mycobacteriales</taxon>
        <taxon>Nocardiaceae</taxon>
        <taxon>Nocardia</taxon>
    </lineage>
</organism>
<keyword evidence="6" id="KW-0503">Monooxygenase</keyword>
<keyword evidence="5" id="KW-0408">Iron</keyword>
<evidence type="ECO:0000313" key="8">
    <source>
        <dbReference type="Proteomes" id="UP000565715"/>
    </source>
</evidence>
<comment type="caution">
    <text evidence="7">The sequence shown here is derived from an EMBL/GenBank/DDBJ whole genome shotgun (WGS) entry which is preliminary data.</text>
</comment>